<protein>
    <submittedName>
        <fullName evidence="1">Uncharacterized protein</fullName>
    </submittedName>
</protein>
<name>A0AAD8E453_DIPPU</name>
<evidence type="ECO:0000313" key="1">
    <source>
        <dbReference type="EMBL" id="KAJ9576104.1"/>
    </source>
</evidence>
<proteinExistence type="predicted"/>
<sequence>RNRWVGVGVVIYTFKSARQFFFYFGNHMFATDYTTCPVIRLRVRMFEYCVVTIVENIKSQKELIFCYTV</sequence>
<organism evidence="1 2">
    <name type="scientific">Diploptera punctata</name>
    <name type="common">Pacific beetle cockroach</name>
    <dbReference type="NCBI Taxonomy" id="6984"/>
    <lineage>
        <taxon>Eukaryota</taxon>
        <taxon>Metazoa</taxon>
        <taxon>Ecdysozoa</taxon>
        <taxon>Arthropoda</taxon>
        <taxon>Hexapoda</taxon>
        <taxon>Insecta</taxon>
        <taxon>Pterygota</taxon>
        <taxon>Neoptera</taxon>
        <taxon>Polyneoptera</taxon>
        <taxon>Dictyoptera</taxon>
        <taxon>Blattodea</taxon>
        <taxon>Blaberoidea</taxon>
        <taxon>Blaberidae</taxon>
        <taxon>Diplopterinae</taxon>
        <taxon>Diploptera</taxon>
    </lineage>
</organism>
<gene>
    <name evidence="1" type="ORF">L9F63_007069</name>
</gene>
<accession>A0AAD8E453</accession>
<reference evidence="1" key="1">
    <citation type="journal article" date="2023" name="IScience">
        <title>Live-bearing cockroach genome reveals convergent evolutionary mechanisms linked to viviparity in insects and beyond.</title>
        <authorList>
            <person name="Fouks B."/>
            <person name="Harrison M.C."/>
            <person name="Mikhailova A.A."/>
            <person name="Marchal E."/>
            <person name="English S."/>
            <person name="Carruthers M."/>
            <person name="Jennings E.C."/>
            <person name="Chiamaka E.L."/>
            <person name="Frigard R.A."/>
            <person name="Pippel M."/>
            <person name="Attardo G.M."/>
            <person name="Benoit J.B."/>
            <person name="Bornberg-Bauer E."/>
            <person name="Tobe S.S."/>
        </authorList>
    </citation>
    <scope>NUCLEOTIDE SEQUENCE</scope>
    <source>
        <strain evidence="1">Stay&amp;Tobe</strain>
    </source>
</reference>
<reference evidence="1" key="2">
    <citation type="submission" date="2023-05" db="EMBL/GenBank/DDBJ databases">
        <authorList>
            <person name="Fouks B."/>
        </authorList>
    </citation>
    <scope>NUCLEOTIDE SEQUENCE</scope>
    <source>
        <strain evidence="1">Stay&amp;Tobe</strain>
        <tissue evidence="1">Testes</tissue>
    </source>
</reference>
<feature type="non-terminal residue" evidence="1">
    <location>
        <position position="1"/>
    </location>
</feature>
<keyword evidence="2" id="KW-1185">Reference proteome</keyword>
<dbReference type="Proteomes" id="UP001233999">
    <property type="component" value="Unassembled WGS sequence"/>
</dbReference>
<feature type="non-terminal residue" evidence="1">
    <location>
        <position position="69"/>
    </location>
</feature>
<evidence type="ECO:0000313" key="2">
    <source>
        <dbReference type="Proteomes" id="UP001233999"/>
    </source>
</evidence>
<dbReference type="EMBL" id="JASPKZ010009809">
    <property type="protein sequence ID" value="KAJ9576104.1"/>
    <property type="molecule type" value="Genomic_DNA"/>
</dbReference>
<dbReference type="AlphaFoldDB" id="A0AAD8E453"/>
<comment type="caution">
    <text evidence="1">The sequence shown here is derived from an EMBL/GenBank/DDBJ whole genome shotgun (WGS) entry which is preliminary data.</text>
</comment>